<accession>A0ABM4CBP0</accession>
<dbReference type="RefSeq" id="XP_065659091.1">
    <property type="nucleotide sequence ID" value="XM_065803019.1"/>
</dbReference>
<gene>
    <name evidence="2" type="primary">LOC136083594</name>
</gene>
<evidence type="ECO:0000313" key="2">
    <source>
        <dbReference type="RefSeq" id="XP_065659091.1"/>
    </source>
</evidence>
<dbReference type="Proteomes" id="UP001652625">
    <property type="component" value="Chromosome 08"/>
</dbReference>
<evidence type="ECO:0000313" key="1">
    <source>
        <dbReference type="Proteomes" id="UP001652625"/>
    </source>
</evidence>
<reference evidence="2" key="1">
    <citation type="submission" date="2025-08" db="UniProtKB">
        <authorList>
            <consortium name="RefSeq"/>
        </authorList>
    </citation>
    <scope>IDENTIFICATION</scope>
</reference>
<protein>
    <submittedName>
        <fullName evidence="2">Uncharacterized protein LOC136083594 isoform X3</fullName>
    </submittedName>
</protein>
<dbReference type="GeneID" id="136083594"/>
<proteinExistence type="predicted"/>
<sequence>MIYNMILKYLFLHLTMLSLGSRYIYLIDVPPLEYLKLNPDFHFNKKIHLNESSYNKMTECELSLHFNCILRLDTLKNLNMENCNLNELEKCLNYHKKASICKINDPDTLHAVDQLQNEIKSASAKKKLCKRKYFIHKLQDYFKVCFLVLGVESSQIDEIEYSGESNDDESDDLENLFSEEGFVSQVISNEDLGFWKEKSKQINNAKKRLYGKMIFFDDRKYIKQRKVYMNNFIKKEWKNLIRRYAKWFKSI</sequence>
<name>A0ABM4CBP0_HYDVU</name>
<keyword evidence="1" id="KW-1185">Reference proteome</keyword>
<organism evidence="1 2">
    <name type="scientific">Hydra vulgaris</name>
    <name type="common">Hydra</name>
    <name type="synonym">Hydra attenuata</name>
    <dbReference type="NCBI Taxonomy" id="6087"/>
    <lineage>
        <taxon>Eukaryota</taxon>
        <taxon>Metazoa</taxon>
        <taxon>Cnidaria</taxon>
        <taxon>Hydrozoa</taxon>
        <taxon>Hydroidolina</taxon>
        <taxon>Anthoathecata</taxon>
        <taxon>Aplanulata</taxon>
        <taxon>Hydridae</taxon>
        <taxon>Hydra</taxon>
    </lineage>
</organism>